<name>A0A3Q9QTI1_9BACI</name>
<dbReference type="RefSeq" id="WP_127485824.1">
    <property type="nucleotide sequence ID" value="NZ_CP022572.1"/>
</dbReference>
<dbReference type="Pfam" id="PF13443">
    <property type="entry name" value="HTH_26"/>
    <property type="match status" value="1"/>
</dbReference>
<accession>A0A3Q9QTI1</accession>
<dbReference type="Proteomes" id="UP000282892">
    <property type="component" value="Chromosome"/>
</dbReference>
<protein>
    <submittedName>
        <fullName evidence="2">XRE family transcriptional regulator</fullName>
    </submittedName>
</protein>
<proteinExistence type="predicted"/>
<reference evidence="2 3" key="1">
    <citation type="submission" date="2017-07" db="EMBL/GenBank/DDBJ databases">
        <title>The complete genome sequence of Bacillus mesonae strain H20-5, an efficient strain improving plant abiotic stress resistance.</title>
        <authorList>
            <person name="Kim S.Y."/>
            <person name="Song H."/>
            <person name="Sang M.K."/>
            <person name="Weon H.-Y."/>
            <person name="Song J."/>
        </authorList>
    </citation>
    <scope>NUCLEOTIDE SEQUENCE [LARGE SCALE GENOMIC DNA]</scope>
    <source>
        <strain evidence="2 3">H20-5</strain>
    </source>
</reference>
<dbReference type="EMBL" id="CP022572">
    <property type="protein sequence ID" value="AZU61025.1"/>
    <property type="molecule type" value="Genomic_DNA"/>
</dbReference>
<gene>
    <name evidence="2" type="ORF">CHR53_07035</name>
</gene>
<dbReference type="AlphaFoldDB" id="A0A3Q9QTI1"/>
<dbReference type="InterPro" id="IPR001387">
    <property type="entry name" value="Cro/C1-type_HTH"/>
</dbReference>
<sequence>MISYAPLHETLKEKEMYLSDLRDIILNSRTIAKINRNESVNLTTIEKICMHLNVPIEKVVLILNK</sequence>
<feature type="domain" description="HTH cro/C1-type" evidence="1">
    <location>
        <begin position="7"/>
        <end position="57"/>
    </location>
</feature>
<dbReference type="OrthoDB" id="9805309at2"/>
<dbReference type="KEGG" id="nmk:CHR53_07035"/>
<organism evidence="2 3">
    <name type="scientific">Neobacillus mesonae</name>
    <dbReference type="NCBI Taxonomy" id="1193713"/>
    <lineage>
        <taxon>Bacteria</taxon>
        <taxon>Bacillati</taxon>
        <taxon>Bacillota</taxon>
        <taxon>Bacilli</taxon>
        <taxon>Bacillales</taxon>
        <taxon>Bacillaceae</taxon>
        <taxon>Neobacillus</taxon>
    </lineage>
</organism>
<evidence type="ECO:0000313" key="2">
    <source>
        <dbReference type="EMBL" id="AZU61025.1"/>
    </source>
</evidence>
<keyword evidence="3" id="KW-1185">Reference proteome</keyword>
<evidence type="ECO:0000313" key="3">
    <source>
        <dbReference type="Proteomes" id="UP000282892"/>
    </source>
</evidence>
<evidence type="ECO:0000259" key="1">
    <source>
        <dbReference type="Pfam" id="PF13443"/>
    </source>
</evidence>